<feature type="compositionally biased region" description="Basic and acidic residues" evidence="7">
    <location>
        <begin position="68"/>
        <end position="78"/>
    </location>
</feature>
<feature type="region of interest" description="Disordered" evidence="7">
    <location>
        <begin position="290"/>
        <end position="321"/>
    </location>
</feature>
<evidence type="ECO:0000313" key="10">
    <source>
        <dbReference type="Proteomes" id="UP001152484"/>
    </source>
</evidence>
<comment type="similarity">
    <text evidence="2 6">Belongs to the enhancer of polycomb family.</text>
</comment>
<keyword evidence="5 6" id="KW-0539">Nucleus</keyword>
<evidence type="ECO:0000256" key="4">
    <source>
        <dbReference type="ARBA" id="ARBA00023163"/>
    </source>
</evidence>
<evidence type="ECO:0000256" key="3">
    <source>
        <dbReference type="ARBA" id="ARBA00023015"/>
    </source>
</evidence>
<protein>
    <recommendedName>
        <fullName evidence="6">Enhancer of polycomb-like protein</fullName>
    </recommendedName>
</protein>
<keyword evidence="3 6" id="KW-0805">Transcription regulation</keyword>
<evidence type="ECO:0000313" key="9">
    <source>
        <dbReference type="EMBL" id="CAH9074140.1"/>
    </source>
</evidence>
<feature type="region of interest" description="Disordered" evidence="7">
    <location>
        <begin position="388"/>
        <end position="428"/>
    </location>
</feature>
<comment type="caution">
    <text evidence="9">The sequence shown here is derived from an EMBL/GenBank/DDBJ whole genome shotgun (WGS) entry which is preliminary data.</text>
</comment>
<evidence type="ECO:0000256" key="2">
    <source>
        <dbReference type="ARBA" id="ARBA00008035"/>
    </source>
</evidence>
<feature type="compositionally biased region" description="Basic residues" evidence="7">
    <location>
        <begin position="388"/>
        <end position="397"/>
    </location>
</feature>
<evidence type="ECO:0000256" key="7">
    <source>
        <dbReference type="SAM" id="MobiDB-lite"/>
    </source>
</evidence>
<evidence type="ECO:0000259" key="8">
    <source>
        <dbReference type="Pfam" id="PF10513"/>
    </source>
</evidence>
<keyword evidence="10" id="KW-1185">Reference proteome</keyword>
<feature type="domain" description="Enhancer of polycomb-like N-terminal" evidence="8">
    <location>
        <begin position="1326"/>
        <end position="1415"/>
    </location>
</feature>
<sequence length="1717" mass="193050">MSAEKLGGLVNLKKKRSLDLLTLYQPEVDNKGRNNSKGKRKEEKEGNEAKKKRKREGLNVVASARLDQVAKKSSRADEEGANGLDMQQSIQSYAGPVSSWNGISYSLLGENGDPVRIPKRPRNIFCHKNSQTQPGSQSLRLLGSLNSIKNSHEEAEVSDDFNLPKQPASSGSNASGGDRMAKSNKAPTRSVASDNPKPKVGINHRKKRKNAHPPKKPRLLVNEPSGDDFLAKLGKHVVGDAAIKKLKMKMGVVESIGQKNAHLPKKPGLSVNELSADDDMSKLGKHFVGNTVNEKSKQKVGVNESKGRKNSKLQKKLSLSGNEASAADQIVKLGKVSSGNDINGKYKQKAAANESKGSRNAKATSAQHTMVEDEELAVKYADISSRKWRKSHRKKKGLQSGGIDSVKHVEPPEGVACHYSDDLQDDDDEENLEENAARMLSSRFDPRCTGFATSCKSSALSYSNQLSSLISSPKDLTTQDANSLASSEAASKDAACGVPPIEKDYKEKSVPRKRRHFYEVHLKDLDAYKVLNKRVQVFSPLEETWCCGILKAYDQDKRLHQVKYDGQDDVWINLEDERFKLLLFPGELPGKDKSRRSSKASTIVCEDKIDVDVDEGSHSGSYLESEPIISWLAHRIKYSSRSSKKQKTSEESSIILSSQSHDQTEDTKDNIGSSDTYGKKSEHVHELQNMETDVGKNEETLIESDSVSQNKVTVVYVRRRFRKKPDCVPELTLLGSHNDTLLWSLDDAGMLSLSLPFIESKQLTYGIHLPALSFIKHGAEYIRWSRVVLLLQYGAIMTKWPEVTLEMLFVDSTVGLRFLLFECCLKEAMFIAFLVMSLFSKPDEQLELEDTQLPVTSVCFKFSRVQDLKKQRSFVFYRFSKLESSTWLYLDSKLQYRSLIAKRLSLSECTYDNIKSLECPSSPFSTHNRPENLQNKCVPCGLAMGISKESYLVRMCHSTSTSNSKLGHIRFSLPFAAVPALFLSLHLHLLMEHNFAGVSLQNHKPSCCSLFSSGITCQHVIHDASQWKKCHGNVPETTLKNNVESLLPLATSNDIEGLEKNNSTDTKGLAKNAPSLVLSQMKICTSGQRSYPVVDFPQSDLDHINIEIPSPDQVDQPSDGRGLFSGFPSSYSFQDNQNILLPSPVGELSPVWSDGKMGFMCTGFASGPKKPRTQVHYTLPSGSYEFGSRNRNQGQKTLPYKRIRRASEKKILYGGCSSERNFELFGCDANVLVTVGDKGWRENDAHVVLEVADHNECRLAIKFSGITKYSYKVHNILQPGSTNRFTHAMMWKGGKDWVLEFPDRSQWILFKEMYEECHNRNIRAALVKNIPIPGVRLIEEREDDATCTPFTRNFTNYFRQVESDIEMAMNTSQILYDMDSEDECWLSANQTSSKSRGYDEISDELFEKTMNLLEKVAYTEQRENFTSEELEEFMAGVGLMEVVKSVYEHWKLKRQKNGMPLLRHFQRPLWERYQRQVKDWEQHVSRAIAANHVKAPPIEKPPMFAFCLKPRGLETPNRGSKQRSQKRISVPGHNHSALRDQDGFHAFGKRMNGYAFGDEMDVYTGNNHEQPLEASSPCDASRRAFSPRDASGYISLSNDSFEWNPHPKFQRNKSKRIGTFVPPGKPHLVSSHDRRTTKRNGFHPPEWPSPKLYQQFDTPNVPELRLRDASCAAKHACHVAKQKREKAHRLLYVADVAIQKAVVALMNVDAMEAFAND</sequence>
<reference evidence="9" key="1">
    <citation type="submission" date="2022-07" db="EMBL/GenBank/DDBJ databases">
        <authorList>
            <person name="Macas J."/>
            <person name="Novak P."/>
            <person name="Neumann P."/>
        </authorList>
    </citation>
    <scope>NUCLEOTIDE SEQUENCE</scope>
</reference>
<dbReference type="GO" id="GO:0005634">
    <property type="term" value="C:nucleus"/>
    <property type="evidence" value="ECO:0007669"/>
    <property type="project" value="UniProtKB-SubCell"/>
</dbReference>
<evidence type="ECO:0000256" key="6">
    <source>
        <dbReference type="RuleBase" id="RU361124"/>
    </source>
</evidence>
<dbReference type="EMBL" id="CAMAPE010000009">
    <property type="protein sequence ID" value="CAH9074140.1"/>
    <property type="molecule type" value="Genomic_DNA"/>
</dbReference>
<dbReference type="OrthoDB" id="435275at2759"/>
<dbReference type="CDD" id="cd20404">
    <property type="entry name" value="Tudor_Agenet_AtEML-like"/>
    <property type="match status" value="1"/>
</dbReference>
<feature type="region of interest" description="Disordered" evidence="7">
    <location>
        <begin position="642"/>
        <end position="678"/>
    </location>
</feature>
<feature type="region of interest" description="Disordered" evidence="7">
    <location>
        <begin position="1616"/>
        <end position="1649"/>
    </location>
</feature>
<proteinExistence type="inferred from homology"/>
<evidence type="ECO:0000256" key="1">
    <source>
        <dbReference type="ARBA" id="ARBA00004123"/>
    </source>
</evidence>
<feature type="compositionally biased region" description="Low complexity" evidence="7">
    <location>
        <begin position="651"/>
        <end position="660"/>
    </location>
</feature>
<name>A0A9P0YSQ9_CUSEU</name>
<feature type="compositionally biased region" description="Basic and acidic residues" evidence="7">
    <location>
        <begin position="40"/>
        <end position="49"/>
    </location>
</feature>
<keyword evidence="4 6" id="KW-0804">Transcription</keyword>
<accession>A0A9P0YSQ9</accession>
<evidence type="ECO:0000256" key="5">
    <source>
        <dbReference type="ARBA" id="ARBA00023242"/>
    </source>
</evidence>
<dbReference type="Pfam" id="PF10513">
    <property type="entry name" value="EPL1"/>
    <property type="match status" value="1"/>
</dbReference>
<dbReference type="GO" id="GO:0006357">
    <property type="term" value="P:regulation of transcription by RNA polymerase II"/>
    <property type="evidence" value="ECO:0007669"/>
    <property type="project" value="InterPro"/>
</dbReference>
<dbReference type="Proteomes" id="UP001152484">
    <property type="component" value="Unassembled WGS sequence"/>
</dbReference>
<gene>
    <name evidence="9" type="ORF">CEURO_LOCUS5030</name>
</gene>
<feature type="region of interest" description="Disordered" evidence="7">
    <location>
        <begin position="1513"/>
        <end position="1542"/>
    </location>
</feature>
<dbReference type="GO" id="GO:0035267">
    <property type="term" value="C:NuA4 histone acetyltransferase complex"/>
    <property type="evidence" value="ECO:0007669"/>
    <property type="project" value="InterPro"/>
</dbReference>
<comment type="subcellular location">
    <subcellularLocation>
        <location evidence="1 6">Nucleus</location>
    </subcellularLocation>
</comment>
<dbReference type="InterPro" id="IPR019542">
    <property type="entry name" value="Enhancer_polycomb-like_N"/>
</dbReference>
<dbReference type="PANTHER" id="PTHR14898">
    <property type="entry name" value="ENHANCER OF POLYCOMB"/>
    <property type="match status" value="1"/>
</dbReference>
<organism evidence="9 10">
    <name type="scientific">Cuscuta europaea</name>
    <name type="common">European dodder</name>
    <dbReference type="NCBI Taxonomy" id="41803"/>
    <lineage>
        <taxon>Eukaryota</taxon>
        <taxon>Viridiplantae</taxon>
        <taxon>Streptophyta</taxon>
        <taxon>Embryophyta</taxon>
        <taxon>Tracheophyta</taxon>
        <taxon>Spermatophyta</taxon>
        <taxon>Magnoliopsida</taxon>
        <taxon>eudicotyledons</taxon>
        <taxon>Gunneridae</taxon>
        <taxon>Pentapetalae</taxon>
        <taxon>asterids</taxon>
        <taxon>lamiids</taxon>
        <taxon>Solanales</taxon>
        <taxon>Convolvulaceae</taxon>
        <taxon>Cuscuteae</taxon>
        <taxon>Cuscuta</taxon>
        <taxon>Cuscuta subgen. Cuscuta</taxon>
    </lineage>
</organism>
<dbReference type="InterPro" id="IPR024943">
    <property type="entry name" value="Enhancer_polycomb"/>
</dbReference>
<feature type="region of interest" description="Disordered" evidence="7">
    <location>
        <begin position="341"/>
        <end position="369"/>
    </location>
</feature>
<feature type="region of interest" description="Disordered" evidence="7">
    <location>
        <begin position="21"/>
        <end position="84"/>
    </location>
</feature>
<feature type="compositionally biased region" description="Basic residues" evidence="7">
    <location>
        <begin position="202"/>
        <end position="218"/>
    </location>
</feature>
<feature type="region of interest" description="Disordered" evidence="7">
    <location>
        <begin position="152"/>
        <end position="223"/>
    </location>
</feature>